<dbReference type="PANTHER" id="PTHR45833">
    <property type="entry name" value="METHIONINE SYNTHASE"/>
    <property type="match status" value="1"/>
</dbReference>
<evidence type="ECO:0000256" key="22">
    <source>
        <dbReference type="PIRSR" id="PIRSR000381-1"/>
    </source>
</evidence>
<dbReference type="GO" id="GO:0046653">
    <property type="term" value="P:tetrahydrofolate metabolic process"/>
    <property type="evidence" value="ECO:0007669"/>
    <property type="project" value="TreeGrafter"/>
</dbReference>
<keyword evidence="11 21" id="KW-0808">Transferase</keyword>
<evidence type="ECO:0000259" key="27">
    <source>
        <dbReference type="PROSITE" id="PS50974"/>
    </source>
</evidence>
<dbReference type="Pfam" id="PF02607">
    <property type="entry name" value="B12-binding_2"/>
    <property type="match status" value="1"/>
</dbReference>
<evidence type="ECO:0000256" key="24">
    <source>
        <dbReference type="PROSITE-ProRule" id="PRU00333"/>
    </source>
</evidence>
<feature type="binding site" evidence="22 24">
    <location>
        <position position="339"/>
    </location>
    <ligand>
        <name>Zn(2+)</name>
        <dbReference type="ChEBI" id="CHEBI:29105"/>
    </ligand>
</feature>
<keyword evidence="13 21" id="KW-0479">Metal-binding</keyword>
<dbReference type="Pfam" id="PF02310">
    <property type="entry name" value="B12-binding"/>
    <property type="match status" value="1"/>
</dbReference>
<dbReference type="Gene3D" id="3.40.50.280">
    <property type="entry name" value="Cobalamin-binding domain"/>
    <property type="match status" value="1"/>
</dbReference>
<sequence length="1291" mass="144660">MKKDIREILKHRILILDGAMGTMIQRYKLTEADFRGERFKDHPCDLKGNNDLLSITQPQIIKEIHHQYLEAGADIIETNTFSSTTIAMADYQMDNNELVYELNFQSAKIAKEVADEFTAKNPDKPRYVAGALGPTNRTASISPDVNDPAFRAVTFDELVEAYYVQVSGLVEGGVDILLVETIFDTLNAKAALFAIDKYFSEPHKPHPLPLSFGEGSNSLSKGGAVHTEGRGGGRHLPIMVSGTITDASGRTLSGQVTEAFYNSVSHAHLLSVGLNCALGADLLRPYQQELARIATTYVSCYPNAGLPNAFGQYDETPEYMAKQLEDFAKNGFFNIVGGCCGTTPDHIRAIAEMVRKYPPRKLPEPDTFLHLSGLEPIVIKPETRFVNIGERTNVTGSRKFAKLIKEEKYDEALEIAKQQVENGAQIIDINMDEGMLDSEAAMVKFLNLIASEPDICKVPIMIDSSKWSVIEAGLKCIQGKGIVNSISLKEGEEKFIHQARLIRRYGAAVVVMAFDENGQADTYERRIQICERSYKILTEQVGFPPQDIIFDPNILTVATGIEEHNNYAVDFINATRWIKENLPHAKVSGGVSNISFSFRGNDVVREAMHSAFLFHAIKAGLDMGIVNAGMIEVYEEIDKELLERIEDVLLNRRPDATERLVEFAETVKNKGKAVEKDEEWRKADVKERLKHALIKGITDYIEQDTEEARLLYEKPLQVIEGPLMDGMNVVGDLFGEGKMFLPQVVKSARVMKKAVAYLIPYIEEEKLKNPGSSQAKNNGKILLATVKGDVHDIGKNIVGVVLACNNFEIIDLGVMVPKEKILETAIKENVDIIGLSGLITPSLDEMVYVAQEMERRGMKTPLLIGGATTSRLHTAVKIAPNYSGAVVHVLDASKSVPVASNLVTDNEQVKFDFIQEVKDEYTRLRQEHAKKQDSKNYLSLEEARKNKVQIDWENERIVKPSFLGTKVFDDYSLEELTNYIDWTPFFQSWELYGKYPQILKDDVVGAEATRLFNDAQKLLKEIVDKKLIKAKAVIGFFPANSVGDDIELYDFEEFEVETVCDKHGSHVEKVYEVKKEASSVRFSKPDRTKTVLHHLRQQNQKAKNLPNFCLSDFIAPVESGKQDYIGAFVVTAGIGTEELALQFEKDHDDYNAIMVKALSDRLAEAFAERMHERVRKEFWGYAPFENLDNEELIKEKYQGIRPAPGYPACPDHLEKGTLFELLNVEESIGVTLTESYAMFPTASVSGWYFASPHAKYFGLGKISKDQVMDYAERKGMSVEEIERWLGSVLGY</sequence>
<dbReference type="GO" id="GO:0008705">
    <property type="term" value="F:methionine synthase activity"/>
    <property type="evidence" value="ECO:0007669"/>
    <property type="project" value="UniProtKB-UniRule"/>
</dbReference>
<evidence type="ECO:0000256" key="4">
    <source>
        <dbReference type="ARBA" id="ARBA00005178"/>
    </source>
</evidence>
<dbReference type="PROSITE" id="PS51337">
    <property type="entry name" value="B12_BINDING_NTER"/>
    <property type="match status" value="1"/>
</dbReference>
<evidence type="ECO:0000256" key="3">
    <source>
        <dbReference type="ARBA" id="ARBA00001956"/>
    </source>
</evidence>
<evidence type="ECO:0000256" key="21">
    <source>
        <dbReference type="PIRNR" id="PIRNR000381"/>
    </source>
</evidence>
<dbReference type="PROSITE" id="PS50970">
    <property type="entry name" value="HCY"/>
    <property type="match status" value="1"/>
</dbReference>
<dbReference type="Pfam" id="PF02965">
    <property type="entry name" value="Met_synt_B12"/>
    <property type="match status" value="1"/>
</dbReference>
<feature type="binding site" evidence="22 24">
    <location>
        <position position="276"/>
    </location>
    <ligand>
        <name>Zn(2+)</name>
        <dbReference type="ChEBI" id="CHEBI:29105"/>
    </ligand>
</feature>
<keyword evidence="10 21" id="KW-0846">Cobalamin</keyword>
<evidence type="ECO:0000256" key="12">
    <source>
        <dbReference type="ARBA" id="ARBA00022691"/>
    </source>
</evidence>
<feature type="binding site" evidence="22 24">
    <location>
        <position position="340"/>
    </location>
    <ligand>
        <name>Zn(2+)</name>
        <dbReference type="ChEBI" id="CHEBI:29105"/>
    </ligand>
</feature>
<dbReference type="PIRSF" id="PIRSF000381">
    <property type="entry name" value="MetH"/>
    <property type="match status" value="1"/>
</dbReference>
<dbReference type="Proteomes" id="UP000199513">
    <property type="component" value="Unassembled WGS sequence"/>
</dbReference>
<dbReference type="CDD" id="cd02069">
    <property type="entry name" value="methionine_synthase_B12_BD"/>
    <property type="match status" value="1"/>
</dbReference>
<feature type="domain" description="B12-binding" evidence="28">
    <location>
        <begin position="778"/>
        <end position="913"/>
    </location>
</feature>
<evidence type="ECO:0000256" key="18">
    <source>
        <dbReference type="ARBA" id="ARBA00025552"/>
    </source>
</evidence>
<dbReference type="InterPro" id="IPR036594">
    <property type="entry name" value="Meth_synthase_dom"/>
</dbReference>
<dbReference type="InterPro" id="IPR037010">
    <property type="entry name" value="VitB12-dep_Met_synth_activ_sf"/>
</dbReference>
<dbReference type="GO" id="GO:0032259">
    <property type="term" value="P:methylation"/>
    <property type="evidence" value="ECO:0007669"/>
    <property type="project" value="UniProtKB-KW"/>
</dbReference>
<dbReference type="PROSITE" id="PS50972">
    <property type="entry name" value="PTERIN_BINDING"/>
    <property type="match status" value="1"/>
</dbReference>
<dbReference type="FunFam" id="3.20.20.330:FF:000001">
    <property type="entry name" value="Methionine synthase"/>
    <property type="match status" value="1"/>
</dbReference>
<dbReference type="GO" id="GO:0008270">
    <property type="term" value="F:zinc ion binding"/>
    <property type="evidence" value="ECO:0007669"/>
    <property type="project" value="UniProtKB-UniRule"/>
</dbReference>
<dbReference type="EMBL" id="FONY01000006">
    <property type="protein sequence ID" value="SFE75401.1"/>
    <property type="molecule type" value="Genomic_DNA"/>
</dbReference>
<dbReference type="PROSITE" id="PS51332">
    <property type="entry name" value="B12_BINDING"/>
    <property type="match status" value="1"/>
</dbReference>
<comment type="function">
    <text evidence="18 21">Catalyzes the transfer of a methyl group from methyl-cobalamin to homocysteine, yielding enzyme-bound cob(I)alamin and methionine. Subsequently, remethylates the cofactor using methyltetrahydrofolate.</text>
</comment>
<evidence type="ECO:0000256" key="23">
    <source>
        <dbReference type="PIRSR" id="PIRSR000381-2"/>
    </source>
</evidence>
<dbReference type="PROSITE" id="PS50974">
    <property type="entry name" value="ADOMET_ACTIVATION"/>
    <property type="match status" value="1"/>
</dbReference>
<evidence type="ECO:0000259" key="29">
    <source>
        <dbReference type="PROSITE" id="PS51337"/>
    </source>
</evidence>
<dbReference type="InterPro" id="IPR033706">
    <property type="entry name" value="Met_synthase_B12-bd"/>
</dbReference>
<evidence type="ECO:0000256" key="5">
    <source>
        <dbReference type="ARBA" id="ARBA00010398"/>
    </source>
</evidence>
<dbReference type="UniPathway" id="UPA00051">
    <property type="reaction ID" value="UER00081"/>
</dbReference>
<comment type="similarity">
    <text evidence="5">Belongs to the vitamin-B12 dependent methionine synthase family.</text>
</comment>
<dbReference type="InterPro" id="IPR003726">
    <property type="entry name" value="HCY_dom"/>
</dbReference>
<dbReference type="InterPro" id="IPR036724">
    <property type="entry name" value="Cobalamin-bd_sf"/>
</dbReference>
<evidence type="ECO:0000256" key="15">
    <source>
        <dbReference type="ARBA" id="ARBA00022833"/>
    </source>
</evidence>
<keyword evidence="9 21" id="KW-0028">Amino-acid biosynthesis</keyword>
<dbReference type="GO" id="GO:0050667">
    <property type="term" value="P:homocysteine metabolic process"/>
    <property type="evidence" value="ECO:0007669"/>
    <property type="project" value="TreeGrafter"/>
</dbReference>
<evidence type="ECO:0000256" key="11">
    <source>
        <dbReference type="ARBA" id="ARBA00022679"/>
    </source>
</evidence>
<dbReference type="InterPro" id="IPR036589">
    <property type="entry name" value="HCY_dom_sf"/>
</dbReference>
<dbReference type="InterPro" id="IPR004223">
    <property type="entry name" value="VitB12-dep_Met_synth_activ_dom"/>
</dbReference>
<dbReference type="NCBIfam" id="NF007024">
    <property type="entry name" value="PRK09490.1"/>
    <property type="match status" value="1"/>
</dbReference>
<evidence type="ECO:0000256" key="17">
    <source>
        <dbReference type="ARBA" id="ARBA00023285"/>
    </source>
</evidence>
<evidence type="ECO:0000259" key="25">
    <source>
        <dbReference type="PROSITE" id="PS50970"/>
    </source>
</evidence>
<dbReference type="EC" id="2.1.1.13" evidence="6 20"/>
<keyword evidence="17 21" id="KW-0170">Cobalt</keyword>
<dbReference type="Pfam" id="PF02574">
    <property type="entry name" value="S-methyl_trans"/>
    <property type="match status" value="1"/>
</dbReference>
<evidence type="ECO:0000259" key="26">
    <source>
        <dbReference type="PROSITE" id="PS50972"/>
    </source>
</evidence>
<evidence type="ECO:0000256" key="6">
    <source>
        <dbReference type="ARBA" id="ARBA00012032"/>
    </source>
</evidence>
<evidence type="ECO:0000256" key="8">
    <source>
        <dbReference type="ARBA" id="ARBA00022603"/>
    </source>
</evidence>
<keyword evidence="8 21" id="KW-0489">Methyltransferase</keyword>
<dbReference type="SUPFAM" id="SSF82282">
    <property type="entry name" value="Homocysteine S-methyltransferase"/>
    <property type="match status" value="1"/>
</dbReference>
<feature type="domain" description="B12-binding N-terminal" evidence="29">
    <location>
        <begin position="676"/>
        <end position="770"/>
    </location>
</feature>
<evidence type="ECO:0000259" key="28">
    <source>
        <dbReference type="PROSITE" id="PS51332"/>
    </source>
</evidence>
<evidence type="ECO:0000313" key="31">
    <source>
        <dbReference type="Proteomes" id="UP000199513"/>
    </source>
</evidence>
<dbReference type="SUPFAM" id="SSF47644">
    <property type="entry name" value="Methionine synthase domain"/>
    <property type="match status" value="1"/>
</dbReference>
<dbReference type="NCBIfam" id="TIGR02082">
    <property type="entry name" value="metH"/>
    <property type="match status" value="1"/>
</dbReference>
<keyword evidence="16 21" id="KW-0486">Methionine biosynthesis</keyword>
<evidence type="ECO:0000256" key="10">
    <source>
        <dbReference type="ARBA" id="ARBA00022628"/>
    </source>
</evidence>
<dbReference type="SUPFAM" id="SSF51717">
    <property type="entry name" value="Dihydropteroate synthetase-like"/>
    <property type="match status" value="1"/>
</dbReference>
<dbReference type="FunFam" id="3.40.50.280:FF:000001">
    <property type="entry name" value="Methionine synthase"/>
    <property type="match status" value="1"/>
</dbReference>
<feature type="binding site" description="axial binding residue" evidence="22">
    <location>
        <position position="791"/>
    </location>
    <ligand>
        <name>methylcob(III)alamin</name>
        <dbReference type="ChEBI" id="CHEBI:28115"/>
    </ligand>
    <ligandPart>
        <name>Co</name>
        <dbReference type="ChEBI" id="CHEBI:27638"/>
    </ligandPart>
</feature>
<dbReference type="GO" id="GO:0005829">
    <property type="term" value="C:cytosol"/>
    <property type="evidence" value="ECO:0007669"/>
    <property type="project" value="TreeGrafter"/>
</dbReference>
<keyword evidence="14" id="KW-0677">Repeat</keyword>
<comment type="catalytic activity">
    <reaction evidence="1 21">
        <text>(6S)-5-methyl-5,6,7,8-tetrahydrofolate + L-homocysteine = (6S)-5,6,7,8-tetrahydrofolate + L-methionine</text>
        <dbReference type="Rhea" id="RHEA:11172"/>
        <dbReference type="ChEBI" id="CHEBI:18608"/>
        <dbReference type="ChEBI" id="CHEBI:57453"/>
        <dbReference type="ChEBI" id="CHEBI:57844"/>
        <dbReference type="ChEBI" id="CHEBI:58199"/>
        <dbReference type="EC" id="2.1.1.13"/>
    </reaction>
</comment>
<evidence type="ECO:0000256" key="13">
    <source>
        <dbReference type="ARBA" id="ARBA00022723"/>
    </source>
</evidence>
<feature type="domain" description="AdoMet activation" evidence="27">
    <location>
        <begin position="931"/>
        <end position="1291"/>
    </location>
</feature>
<feature type="binding site" evidence="23">
    <location>
        <position position="840"/>
    </location>
    <ligand>
        <name>methylcob(III)alamin</name>
        <dbReference type="ChEBI" id="CHEBI:28115"/>
    </ligand>
</feature>
<dbReference type="STRING" id="1003.SAMN04488541_100661"/>
<dbReference type="InterPro" id="IPR011822">
    <property type="entry name" value="MetH"/>
</dbReference>
<accession>A0A1I2D4H2</accession>
<feature type="binding site" evidence="23">
    <location>
        <position position="981"/>
    </location>
    <ligand>
        <name>S-adenosyl-L-methionine</name>
        <dbReference type="ChEBI" id="CHEBI:59789"/>
    </ligand>
</feature>
<feature type="binding site" evidence="23">
    <location>
        <begin position="788"/>
        <end position="792"/>
    </location>
    <ligand>
        <name>methylcob(III)alamin</name>
        <dbReference type="ChEBI" id="CHEBI:28115"/>
    </ligand>
</feature>
<reference evidence="31" key="1">
    <citation type="submission" date="2016-10" db="EMBL/GenBank/DDBJ databases">
        <authorList>
            <person name="Varghese N."/>
            <person name="Submissions S."/>
        </authorList>
    </citation>
    <scope>NUCLEOTIDE SEQUENCE [LARGE SCALE GENOMIC DNA]</scope>
    <source>
        <strain>GEY</strain>
        <strain evidence="31">DSM 9560</strain>
    </source>
</reference>
<protein>
    <recommendedName>
        <fullName evidence="7 20">Methionine synthase</fullName>
        <ecNumber evidence="6 20">2.1.1.13</ecNumber>
    </recommendedName>
    <alternativeName>
        <fullName evidence="19 21">5-methyltetrahydrofolate--homocysteine methyltransferase</fullName>
    </alternativeName>
</protein>
<keyword evidence="31" id="KW-1185">Reference proteome</keyword>
<keyword evidence="15 21" id="KW-0862">Zinc</keyword>
<feature type="binding site" evidence="23">
    <location>
        <position position="720"/>
    </location>
    <ligand>
        <name>methylcob(III)alamin</name>
        <dbReference type="ChEBI" id="CHEBI:28115"/>
    </ligand>
</feature>
<evidence type="ECO:0000256" key="1">
    <source>
        <dbReference type="ARBA" id="ARBA00001700"/>
    </source>
</evidence>
<comment type="pathway">
    <text evidence="4 21">Amino-acid biosynthesis; L-methionine biosynthesis via de novo pathway; L-methionine from L-homocysteine (MetH route): step 1/1.</text>
</comment>
<dbReference type="CDD" id="cd00740">
    <property type="entry name" value="MeTr"/>
    <property type="match status" value="1"/>
</dbReference>
<keyword evidence="12 21" id="KW-0949">S-adenosyl-L-methionine</keyword>
<dbReference type="Pfam" id="PF00809">
    <property type="entry name" value="Pterin_bind"/>
    <property type="match status" value="1"/>
</dbReference>
<proteinExistence type="inferred from homology"/>
<comment type="domain">
    <text evidence="21">Modular enzyme with four functionally distinct domains. The isolated Hcy-binding domain catalyzes methyl transfer from free methylcobalamin to homocysteine. The Hcy-binding domain in association with the pterin-binding domain catalyzes the methylation of cob(I)alamin by methyltetrahydrofolate and the methylation of homocysteine. The B12-binding domain binds the cofactor. The AdoMet activation domain binds S-adenosyl-L-methionine. Under aerobic conditions cob(I)alamin can be converted to inactive cob(II)alamin. Reductive methylation by S-adenosyl-L-methionine and flavodoxin regenerates methylcobalamin.</text>
</comment>
<dbReference type="FunFam" id="1.10.1240.10:FF:000001">
    <property type="entry name" value="Methionine synthase"/>
    <property type="match status" value="1"/>
</dbReference>
<feature type="binding site" evidence="23">
    <location>
        <position position="892"/>
    </location>
    <ligand>
        <name>methylcob(III)alamin</name>
        <dbReference type="ChEBI" id="CHEBI:28115"/>
    </ligand>
</feature>
<feature type="domain" description="Hcy-binding" evidence="25">
    <location>
        <begin position="2"/>
        <end position="354"/>
    </location>
</feature>
<feature type="domain" description="Pterin-binding" evidence="26">
    <location>
        <begin position="385"/>
        <end position="646"/>
    </location>
</feature>
<evidence type="ECO:0000256" key="9">
    <source>
        <dbReference type="ARBA" id="ARBA00022605"/>
    </source>
</evidence>
<dbReference type="Gene3D" id="3.20.20.20">
    <property type="entry name" value="Dihydropteroate synthase-like"/>
    <property type="match status" value="1"/>
</dbReference>
<evidence type="ECO:0000313" key="30">
    <source>
        <dbReference type="EMBL" id="SFE75401.1"/>
    </source>
</evidence>
<dbReference type="PANTHER" id="PTHR45833:SF1">
    <property type="entry name" value="METHIONINE SYNTHASE"/>
    <property type="match status" value="1"/>
</dbReference>
<comment type="cofactor">
    <cofactor evidence="2 21 24">
        <name>Zn(2+)</name>
        <dbReference type="ChEBI" id="CHEBI:29105"/>
    </cofactor>
</comment>
<feature type="binding site" evidence="23">
    <location>
        <begin position="1256"/>
        <end position="1257"/>
    </location>
    <ligand>
        <name>S-adenosyl-L-methionine</name>
        <dbReference type="ChEBI" id="CHEBI:59789"/>
    </ligand>
</feature>
<dbReference type="InterPro" id="IPR003759">
    <property type="entry name" value="Cbl-bd_cap"/>
</dbReference>
<dbReference type="Gene3D" id="3.10.196.10">
    <property type="entry name" value="Vitamin B12-dependent methionine synthase, activation domain"/>
    <property type="match status" value="1"/>
</dbReference>
<evidence type="ECO:0000256" key="7">
    <source>
        <dbReference type="ARBA" id="ARBA00013998"/>
    </source>
</evidence>
<dbReference type="SMART" id="SM01018">
    <property type="entry name" value="B12-binding_2"/>
    <property type="match status" value="1"/>
</dbReference>
<dbReference type="GO" id="GO:0031419">
    <property type="term" value="F:cobalamin binding"/>
    <property type="evidence" value="ECO:0007669"/>
    <property type="project" value="UniProtKB-UniRule"/>
</dbReference>
<evidence type="ECO:0000256" key="20">
    <source>
        <dbReference type="NCBIfam" id="TIGR02082"/>
    </source>
</evidence>
<feature type="binding site" evidence="23">
    <location>
        <position position="1201"/>
    </location>
    <ligand>
        <name>S-adenosyl-L-methionine</name>
        <dbReference type="ChEBI" id="CHEBI:59789"/>
    </ligand>
</feature>
<feature type="binding site" evidence="23">
    <location>
        <position position="836"/>
    </location>
    <ligand>
        <name>methylcob(III)alamin</name>
        <dbReference type="ChEBI" id="CHEBI:28115"/>
    </ligand>
</feature>
<name>A0A1I2D4H2_9BACT</name>
<comment type="cofactor">
    <cofactor evidence="3 21 22">
        <name>methylcob(III)alamin</name>
        <dbReference type="ChEBI" id="CHEBI:28115"/>
    </cofactor>
</comment>
<dbReference type="Gene3D" id="3.20.20.330">
    <property type="entry name" value="Homocysteine-binding-like domain"/>
    <property type="match status" value="1"/>
</dbReference>
<gene>
    <name evidence="30" type="ORF">SAMN04488541_100661</name>
</gene>
<evidence type="ECO:0000256" key="19">
    <source>
        <dbReference type="ARBA" id="ARBA00031040"/>
    </source>
</evidence>
<dbReference type="FunFam" id="3.20.20.20:FF:000002">
    <property type="entry name" value="Methionine synthase"/>
    <property type="match status" value="1"/>
</dbReference>
<evidence type="ECO:0000256" key="14">
    <source>
        <dbReference type="ARBA" id="ARBA00022737"/>
    </source>
</evidence>
<dbReference type="Gene3D" id="1.10.1240.10">
    <property type="entry name" value="Methionine synthase domain"/>
    <property type="match status" value="1"/>
</dbReference>
<evidence type="ECO:0000256" key="2">
    <source>
        <dbReference type="ARBA" id="ARBA00001947"/>
    </source>
</evidence>
<dbReference type="InterPro" id="IPR011005">
    <property type="entry name" value="Dihydropteroate_synth-like_sf"/>
</dbReference>
<dbReference type="InterPro" id="IPR050554">
    <property type="entry name" value="Met_Synthase/Corrinoid"/>
</dbReference>
<evidence type="ECO:0000256" key="16">
    <source>
        <dbReference type="ARBA" id="ARBA00023167"/>
    </source>
</evidence>
<dbReference type="InterPro" id="IPR006158">
    <property type="entry name" value="Cobalamin-bd"/>
</dbReference>
<organism evidence="30 31">
    <name type="scientific">Thermoflexibacter ruber</name>
    <dbReference type="NCBI Taxonomy" id="1003"/>
    <lineage>
        <taxon>Bacteria</taxon>
        <taxon>Pseudomonadati</taxon>
        <taxon>Bacteroidota</taxon>
        <taxon>Cytophagia</taxon>
        <taxon>Cytophagales</taxon>
        <taxon>Thermoflexibacteraceae</taxon>
        <taxon>Thermoflexibacter</taxon>
    </lineage>
</organism>
<dbReference type="SUPFAM" id="SSF56507">
    <property type="entry name" value="Methionine synthase activation domain-like"/>
    <property type="match status" value="1"/>
</dbReference>
<dbReference type="SUPFAM" id="SSF52242">
    <property type="entry name" value="Cobalamin (vitamin B12)-binding domain"/>
    <property type="match status" value="1"/>
</dbReference>
<dbReference type="Gene3D" id="1.10.288.10">
    <property type="entry name" value="Cobalamin-dependent Methionine Synthase, domain 2"/>
    <property type="match status" value="1"/>
</dbReference>
<dbReference type="InterPro" id="IPR000489">
    <property type="entry name" value="Pterin-binding_dom"/>
</dbReference>